<accession>A0A8J7YIB7</accession>
<dbReference type="EMBL" id="JAGVSJ010000003">
    <property type="protein sequence ID" value="MBX8631282.1"/>
    <property type="molecule type" value="Genomic_DNA"/>
</dbReference>
<evidence type="ECO:0000256" key="1">
    <source>
        <dbReference type="SAM" id="Phobius"/>
    </source>
</evidence>
<dbReference type="Proteomes" id="UP000750197">
    <property type="component" value="Unassembled WGS sequence"/>
</dbReference>
<reference evidence="2" key="1">
    <citation type="submission" date="2021-04" db="EMBL/GenBank/DDBJ databases">
        <title>Genomic insights into ecological role and evolution of a novel Thermoplasmata order Candidatus Sysuiplasmatales.</title>
        <authorList>
            <person name="Yuan Y."/>
        </authorList>
    </citation>
    <scope>NUCLEOTIDE SEQUENCE</scope>
    <source>
        <strain evidence="3">TUT19-bin139</strain>
        <strain evidence="2">YP2-bin.285</strain>
    </source>
</reference>
<comment type="caution">
    <text evidence="2">The sequence shown here is derived from an EMBL/GenBank/DDBJ whole genome shotgun (WGS) entry which is preliminary data.</text>
</comment>
<feature type="transmembrane region" description="Helical" evidence="1">
    <location>
        <begin position="459"/>
        <end position="484"/>
    </location>
</feature>
<feature type="transmembrane region" description="Helical" evidence="1">
    <location>
        <begin position="184"/>
        <end position="205"/>
    </location>
</feature>
<evidence type="ECO:0008006" key="5">
    <source>
        <dbReference type="Google" id="ProtNLM"/>
    </source>
</evidence>
<evidence type="ECO:0000313" key="2">
    <source>
        <dbReference type="EMBL" id="MBX8631282.1"/>
    </source>
</evidence>
<feature type="transmembrane region" description="Helical" evidence="1">
    <location>
        <begin position="383"/>
        <end position="402"/>
    </location>
</feature>
<sequence length="533" mass="57914">MSIVTVFPSASLVLLFATYLILMGSILAFAIYEFNSGVAFQVILLIFGGLLFAFLIVHRFFVLPKSFVTFLTDFSIPLVTDLVLVLIYAGMGLKLGADAKTLRGSGLRVAAAGIVMAFVDIIPSAILFGYVCEYLLGWPWVLGALLGSMIGETSAAVVVPYLNHLIDLSSERGKKTEHLTKLTSVLKLESTVNSVVLLLFVAIFYNQIYIKNYNPTFTSFLGTTYSSLAGVVHYHLIVLLFVVAGIPAIVFAGSSIIVFFVKRRIIDRGRSKLKAYAVFSMNDIIVPKSQDSGDFSEKQLRMGMILYGIVLGIALLVFEEILSLTSFAGFANVLFALLGLIYLGFFIGYLFPGGNRLALDRETDKTGSRTFTGLMLFHDEFELLVRIVFYFSIGVELGMMLFNPPHGVEAISPAELPGAVILMIAMGPIFLLLRYITGSAGLPVAFYSRYSGEGFRGDYRLVAATMPKGVTVAAISVLILQTGIEFGSTIYVLALVAIIISTIGFTIISAMGYKPMQARSPKEEIAGAASEKP</sequence>
<dbReference type="Proteomes" id="UP000716004">
    <property type="component" value="Unassembled WGS sequence"/>
</dbReference>
<feature type="transmembrane region" description="Helical" evidence="1">
    <location>
        <begin position="304"/>
        <end position="324"/>
    </location>
</feature>
<feature type="transmembrane region" description="Helical" evidence="1">
    <location>
        <begin position="109"/>
        <end position="131"/>
    </location>
</feature>
<feature type="transmembrane region" description="Helical" evidence="1">
    <location>
        <begin position="422"/>
        <end position="447"/>
    </location>
</feature>
<feature type="transmembrane region" description="Helical" evidence="1">
    <location>
        <begin position="74"/>
        <end position="97"/>
    </location>
</feature>
<feature type="transmembrane region" description="Helical" evidence="1">
    <location>
        <begin position="330"/>
        <end position="351"/>
    </location>
</feature>
<feature type="transmembrane region" description="Helical" evidence="1">
    <location>
        <begin position="12"/>
        <end position="32"/>
    </location>
</feature>
<gene>
    <name evidence="2" type="ORF">J9259_01985</name>
    <name evidence="3" type="ORF">KIY12_02515</name>
</gene>
<evidence type="ECO:0000313" key="3">
    <source>
        <dbReference type="EMBL" id="MBX8643589.1"/>
    </source>
</evidence>
<organism evidence="2 4">
    <name type="scientific">Candidatus Sysuiplasma superficiale</name>
    <dbReference type="NCBI Taxonomy" id="2823368"/>
    <lineage>
        <taxon>Archaea</taxon>
        <taxon>Methanobacteriati</taxon>
        <taxon>Thermoplasmatota</taxon>
        <taxon>Thermoplasmata</taxon>
        <taxon>Candidatus Sysuiplasmatales</taxon>
        <taxon>Candidatus Sysuiplasmataceae</taxon>
        <taxon>Candidatus Sysuiplasma</taxon>
    </lineage>
</organism>
<evidence type="ECO:0000313" key="4">
    <source>
        <dbReference type="Proteomes" id="UP000716004"/>
    </source>
</evidence>
<feature type="transmembrane region" description="Helical" evidence="1">
    <location>
        <begin position="137"/>
        <end position="163"/>
    </location>
</feature>
<proteinExistence type="predicted"/>
<feature type="transmembrane region" description="Helical" evidence="1">
    <location>
        <begin position="234"/>
        <end position="261"/>
    </location>
</feature>
<name>A0A8J7YIB7_9ARCH</name>
<protein>
    <recommendedName>
        <fullName evidence="5">Cation/H+ exchanger domain-containing protein</fullName>
    </recommendedName>
</protein>
<keyword evidence="1" id="KW-0472">Membrane</keyword>
<dbReference type="EMBL" id="JAHEAC010000012">
    <property type="protein sequence ID" value="MBX8643589.1"/>
    <property type="molecule type" value="Genomic_DNA"/>
</dbReference>
<dbReference type="AlphaFoldDB" id="A0A8J7YIB7"/>
<feature type="transmembrane region" description="Helical" evidence="1">
    <location>
        <begin position="39"/>
        <end position="62"/>
    </location>
</feature>
<keyword evidence="1" id="KW-1133">Transmembrane helix</keyword>
<feature type="transmembrane region" description="Helical" evidence="1">
    <location>
        <begin position="490"/>
        <end position="513"/>
    </location>
</feature>
<keyword evidence="1" id="KW-0812">Transmembrane</keyword>